<feature type="region of interest" description="Disordered" evidence="1">
    <location>
        <begin position="1"/>
        <end position="20"/>
    </location>
</feature>
<evidence type="ECO:0008006" key="4">
    <source>
        <dbReference type="Google" id="ProtNLM"/>
    </source>
</evidence>
<protein>
    <recommendedName>
        <fullName evidence="4">tRNA nuclease CdiA C-terminal domain-containing protein</fullName>
    </recommendedName>
</protein>
<reference evidence="2" key="1">
    <citation type="journal article" date="2021" name="PeerJ">
        <title>Extensive microbial diversity within the chicken gut microbiome revealed by metagenomics and culture.</title>
        <authorList>
            <person name="Gilroy R."/>
            <person name="Ravi A."/>
            <person name="Getino M."/>
            <person name="Pursley I."/>
            <person name="Horton D.L."/>
            <person name="Alikhan N.F."/>
            <person name="Baker D."/>
            <person name="Gharbi K."/>
            <person name="Hall N."/>
            <person name="Watson M."/>
            <person name="Adriaenssens E.M."/>
            <person name="Foster-Nyarko E."/>
            <person name="Jarju S."/>
            <person name="Secka A."/>
            <person name="Antonio M."/>
            <person name="Oren A."/>
            <person name="Chaudhuri R.R."/>
            <person name="La Ragione R."/>
            <person name="Hildebrand F."/>
            <person name="Pallen M.J."/>
        </authorList>
    </citation>
    <scope>NUCLEOTIDE SEQUENCE</scope>
    <source>
        <strain evidence="2">Gambia2-208</strain>
    </source>
</reference>
<evidence type="ECO:0000256" key="1">
    <source>
        <dbReference type="SAM" id="MobiDB-lite"/>
    </source>
</evidence>
<reference evidence="2" key="2">
    <citation type="submission" date="2021-04" db="EMBL/GenBank/DDBJ databases">
        <authorList>
            <person name="Gilroy R."/>
        </authorList>
    </citation>
    <scope>NUCLEOTIDE SEQUENCE</scope>
    <source>
        <strain evidence="2">Gambia2-208</strain>
    </source>
</reference>
<evidence type="ECO:0000313" key="2">
    <source>
        <dbReference type="EMBL" id="HIY88224.1"/>
    </source>
</evidence>
<dbReference type="AlphaFoldDB" id="A0A9D2CL63"/>
<accession>A0A9D2CL63</accession>
<gene>
    <name evidence="2" type="ORF">H9824_05920</name>
</gene>
<organism evidence="2 3">
    <name type="scientific">Candidatus Bacteroides pullicola</name>
    <dbReference type="NCBI Taxonomy" id="2838475"/>
    <lineage>
        <taxon>Bacteria</taxon>
        <taxon>Pseudomonadati</taxon>
        <taxon>Bacteroidota</taxon>
        <taxon>Bacteroidia</taxon>
        <taxon>Bacteroidales</taxon>
        <taxon>Bacteroidaceae</taxon>
        <taxon>Bacteroides</taxon>
    </lineage>
</organism>
<dbReference type="Proteomes" id="UP000886851">
    <property type="component" value="Unassembled WGS sequence"/>
</dbReference>
<dbReference type="EMBL" id="DXCV01000039">
    <property type="protein sequence ID" value="HIY88224.1"/>
    <property type="molecule type" value="Genomic_DNA"/>
</dbReference>
<comment type="caution">
    <text evidence="2">The sequence shown here is derived from an EMBL/GenBank/DDBJ whole genome shotgun (WGS) entry which is preliminary data.</text>
</comment>
<dbReference type="Gene3D" id="3.40.1350.120">
    <property type="match status" value="1"/>
</dbReference>
<evidence type="ECO:0000313" key="3">
    <source>
        <dbReference type="Proteomes" id="UP000886851"/>
    </source>
</evidence>
<proteinExistence type="predicted"/>
<name>A0A9D2CL63_9BACE</name>
<sequence length="173" mass="19318">MAKTSGGVRTYRQGSSTYRKRQAEVAVLRDSGRYSSVEMGKGGGWLAIEKSTARHKPEELEAARILADKGYKVTLKNEAGLGHKVKTPDGYLFSASFEQRTPKGSSVTNVKNALAHAKDKNADIAVIYDKNRLYSRKNVEAGIRQYEALNKYRFKQIIVISAHGSIHRHKHDK</sequence>